<comment type="caution">
    <text evidence="1">The sequence shown here is derived from an EMBL/GenBank/DDBJ whole genome shotgun (WGS) entry which is preliminary data.</text>
</comment>
<gene>
    <name evidence="1" type="ORF">HK16_12570</name>
</gene>
<accession>A0A252EHI8</accession>
<name>A0A252EHI8_9PROT</name>
<dbReference type="AlphaFoldDB" id="A0A252EHI8"/>
<sequence>MDRRGKRTAHMRSSGALYTLHNSGAIQDRHVAAAEMWARDYETGILGGRDPEAGKSGGKSDIEYAMISRAAAVTRCESVRRCLGAASQRFLVLMMIDGLSVNQMRQELRQDHKKVAGAIELLLEQLVELYDSFPGKIMAS</sequence>
<reference evidence="1 2" key="1">
    <citation type="submission" date="2014-06" db="EMBL/GenBank/DDBJ databases">
        <authorList>
            <person name="Ju J."/>
            <person name="Zhang J."/>
        </authorList>
    </citation>
    <scope>NUCLEOTIDE SEQUENCE [LARGE SCALE GENOMIC DNA]</scope>
    <source>
        <strain evidence="1">DmL_050</strain>
    </source>
</reference>
<dbReference type="EMBL" id="JOOZ01000044">
    <property type="protein sequence ID" value="OUL65960.1"/>
    <property type="molecule type" value="Genomic_DNA"/>
</dbReference>
<proteinExistence type="predicted"/>
<organism evidence="1 2">
    <name type="scientific">Acetobacter senegalensis</name>
    <dbReference type="NCBI Taxonomy" id="446692"/>
    <lineage>
        <taxon>Bacteria</taxon>
        <taxon>Pseudomonadati</taxon>
        <taxon>Pseudomonadota</taxon>
        <taxon>Alphaproteobacteria</taxon>
        <taxon>Acetobacterales</taxon>
        <taxon>Acetobacteraceae</taxon>
        <taxon>Acetobacter</taxon>
    </lineage>
</organism>
<evidence type="ECO:0000313" key="2">
    <source>
        <dbReference type="Proteomes" id="UP000195072"/>
    </source>
</evidence>
<dbReference type="Proteomes" id="UP000195072">
    <property type="component" value="Unassembled WGS sequence"/>
</dbReference>
<evidence type="ECO:0000313" key="1">
    <source>
        <dbReference type="EMBL" id="OUL65960.1"/>
    </source>
</evidence>
<protein>
    <submittedName>
        <fullName evidence="1">Uncharacterized protein</fullName>
    </submittedName>
</protein>